<dbReference type="PANTHER" id="PTHR43773">
    <property type="entry name" value="MAGNESIUM TRANSPORTER MGTE"/>
    <property type="match status" value="1"/>
</dbReference>
<evidence type="ECO:0000259" key="1">
    <source>
        <dbReference type="Pfam" id="PF00571"/>
    </source>
</evidence>
<protein>
    <recommendedName>
        <fullName evidence="1">CBS domain-containing protein</fullName>
    </recommendedName>
</protein>
<dbReference type="GO" id="GO:0015095">
    <property type="term" value="F:magnesium ion transmembrane transporter activity"/>
    <property type="evidence" value="ECO:0007669"/>
    <property type="project" value="InterPro"/>
</dbReference>
<proteinExistence type="predicted"/>
<dbReference type="RefSeq" id="WP_146934847.1">
    <property type="nucleotide sequence ID" value="NZ_BJXW01000004.1"/>
</dbReference>
<accession>A0A511UTW9</accession>
<dbReference type="GO" id="GO:0016020">
    <property type="term" value="C:membrane"/>
    <property type="evidence" value="ECO:0007669"/>
    <property type="project" value="InterPro"/>
</dbReference>
<dbReference type="InterPro" id="IPR046342">
    <property type="entry name" value="CBS_dom_sf"/>
</dbReference>
<comment type="caution">
    <text evidence="2">The sequence shown here is derived from an EMBL/GenBank/DDBJ whole genome shotgun (WGS) entry which is preliminary data.</text>
</comment>
<evidence type="ECO:0000313" key="2">
    <source>
        <dbReference type="EMBL" id="GEN30039.1"/>
    </source>
</evidence>
<dbReference type="InterPro" id="IPR000644">
    <property type="entry name" value="CBS_dom"/>
</dbReference>
<dbReference type="AlphaFoldDB" id="A0A511UTW9"/>
<organism evidence="2 3">
    <name type="scientific">Cerasibacillus quisquiliarum</name>
    <dbReference type="NCBI Taxonomy" id="227865"/>
    <lineage>
        <taxon>Bacteria</taxon>
        <taxon>Bacillati</taxon>
        <taxon>Bacillota</taxon>
        <taxon>Bacilli</taxon>
        <taxon>Bacillales</taxon>
        <taxon>Bacillaceae</taxon>
        <taxon>Cerasibacillus</taxon>
    </lineage>
</organism>
<sequence length="117" mass="13244">MAFIGTDQQPLVVFFEDMAVKDAMLLIHEYAKADYPLNPLFLTDRQGRLAGMVNLNSVLSADDATQLYELKEDECLALYADTSQKDTKTLFQVTSAHFFPVVTEERHLIGIVHQDSY</sequence>
<dbReference type="Gene3D" id="3.10.580.10">
    <property type="entry name" value="CBS-domain"/>
    <property type="match status" value="1"/>
</dbReference>
<dbReference type="PANTHER" id="PTHR43773:SF1">
    <property type="entry name" value="MAGNESIUM TRANSPORTER MGTE"/>
    <property type="match status" value="1"/>
</dbReference>
<dbReference type="SUPFAM" id="SSF54631">
    <property type="entry name" value="CBS-domain pair"/>
    <property type="match status" value="1"/>
</dbReference>
<dbReference type="EMBL" id="BJXW01000004">
    <property type="protein sequence ID" value="GEN30039.1"/>
    <property type="molecule type" value="Genomic_DNA"/>
</dbReference>
<feature type="domain" description="CBS" evidence="1">
    <location>
        <begin position="75"/>
        <end position="114"/>
    </location>
</feature>
<dbReference type="Proteomes" id="UP000321491">
    <property type="component" value="Unassembled WGS sequence"/>
</dbReference>
<name>A0A511UTW9_9BACI</name>
<dbReference type="Pfam" id="PF00571">
    <property type="entry name" value="CBS"/>
    <property type="match status" value="1"/>
</dbReference>
<keyword evidence="3" id="KW-1185">Reference proteome</keyword>
<reference evidence="2 3" key="1">
    <citation type="submission" date="2019-07" db="EMBL/GenBank/DDBJ databases">
        <title>Whole genome shotgun sequence of Cerasibacillus quisquiliarum NBRC 102429.</title>
        <authorList>
            <person name="Hosoyama A."/>
            <person name="Uohara A."/>
            <person name="Ohji S."/>
            <person name="Ichikawa N."/>
        </authorList>
    </citation>
    <scope>NUCLEOTIDE SEQUENCE [LARGE SCALE GENOMIC DNA]</scope>
    <source>
        <strain evidence="2 3">NBRC 102429</strain>
    </source>
</reference>
<gene>
    <name evidence="2" type="ORF">CQU01_02770</name>
</gene>
<dbReference type="InterPro" id="IPR006669">
    <property type="entry name" value="MgtE_transporter"/>
</dbReference>
<evidence type="ECO:0000313" key="3">
    <source>
        <dbReference type="Proteomes" id="UP000321491"/>
    </source>
</evidence>